<organism evidence="1 2">
    <name type="scientific">Caerostris extrusa</name>
    <name type="common">Bark spider</name>
    <name type="synonym">Caerostris bankana</name>
    <dbReference type="NCBI Taxonomy" id="172846"/>
    <lineage>
        <taxon>Eukaryota</taxon>
        <taxon>Metazoa</taxon>
        <taxon>Ecdysozoa</taxon>
        <taxon>Arthropoda</taxon>
        <taxon>Chelicerata</taxon>
        <taxon>Arachnida</taxon>
        <taxon>Araneae</taxon>
        <taxon>Araneomorphae</taxon>
        <taxon>Entelegynae</taxon>
        <taxon>Araneoidea</taxon>
        <taxon>Araneidae</taxon>
        <taxon>Caerostris</taxon>
    </lineage>
</organism>
<evidence type="ECO:0000313" key="2">
    <source>
        <dbReference type="Proteomes" id="UP001054945"/>
    </source>
</evidence>
<name>A0AAV4WIZ0_CAEEX</name>
<proteinExistence type="predicted"/>
<comment type="caution">
    <text evidence="1">The sequence shown here is derived from an EMBL/GenBank/DDBJ whole genome shotgun (WGS) entry which is preliminary data.</text>
</comment>
<reference evidence="1 2" key="1">
    <citation type="submission" date="2021-06" db="EMBL/GenBank/DDBJ databases">
        <title>Caerostris extrusa draft genome.</title>
        <authorList>
            <person name="Kono N."/>
            <person name="Arakawa K."/>
        </authorList>
    </citation>
    <scope>NUCLEOTIDE SEQUENCE [LARGE SCALE GENOMIC DNA]</scope>
</reference>
<dbReference type="AlphaFoldDB" id="A0AAV4WIZ0"/>
<gene>
    <name evidence="1" type="ORF">CEXT_744771</name>
</gene>
<dbReference type="Proteomes" id="UP001054945">
    <property type="component" value="Unassembled WGS sequence"/>
</dbReference>
<accession>A0AAV4WIZ0</accession>
<protein>
    <submittedName>
        <fullName evidence="1">Uncharacterized protein</fullName>
    </submittedName>
</protein>
<dbReference type="EMBL" id="BPLR01016137">
    <property type="protein sequence ID" value="GIY81528.1"/>
    <property type="molecule type" value="Genomic_DNA"/>
</dbReference>
<evidence type="ECO:0000313" key="1">
    <source>
        <dbReference type="EMBL" id="GIY81528.1"/>
    </source>
</evidence>
<keyword evidence="2" id="KW-1185">Reference proteome</keyword>
<sequence length="118" mass="13576">MKHIGGGLKAPDKVDRSKRYVKLRVNGGWRNTWKKLQRRIWAEPPSLNPCALTIFQRDKSLELTSPNVSIKMRYVVNVVPRNVNKHPTVPHRLVNDIDLITSLLLECLASFAAWYESL</sequence>